<name>A0A2W7PR11_9RHOB</name>
<evidence type="ECO:0000313" key="1">
    <source>
        <dbReference type="EMBL" id="PZX11839.1"/>
    </source>
</evidence>
<evidence type="ECO:0000313" key="2">
    <source>
        <dbReference type="Proteomes" id="UP000248916"/>
    </source>
</evidence>
<comment type="caution">
    <text evidence="1">The sequence shown here is derived from an EMBL/GenBank/DDBJ whole genome shotgun (WGS) entry which is preliminary data.</text>
</comment>
<organism evidence="1 2">
    <name type="scientific">Palleronia aestuarii</name>
    <dbReference type="NCBI Taxonomy" id="568105"/>
    <lineage>
        <taxon>Bacteria</taxon>
        <taxon>Pseudomonadati</taxon>
        <taxon>Pseudomonadota</taxon>
        <taxon>Alphaproteobacteria</taxon>
        <taxon>Rhodobacterales</taxon>
        <taxon>Roseobacteraceae</taxon>
        <taxon>Palleronia</taxon>
    </lineage>
</organism>
<proteinExistence type="predicted"/>
<gene>
    <name evidence="1" type="ORF">LX81_03808</name>
</gene>
<dbReference type="RefSeq" id="WP_111538821.1">
    <property type="nucleotide sequence ID" value="NZ_QKZL01000028.1"/>
</dbReference>
<dbReference type="EMBL" id="QKZL01000028">
    <property type="protein sequence ID" value="PZX11839.1"/>
    <property type="molecule type" value="Genomic_DNA"/>
</dbReference>
<dbReference type="AlphaFoldDB" id="A0A2W7PR11"/>
<dbReference type="Proteomes" id="UP000248916">
    <property type="component" value="Unassembled WGS sequence"/>
</dbReference>
<keyword evidence="2" id="KW-1185">Reference proteome</keyword>
<sequence length="64" mass="7330">MSRHVLDQSGSRVTTRSLARCYALDRMARAGELSRRLVRLDRAAPVRPARRLPRFLRIARGIEA</sequence>
<reference evidence="1 2" key="1">
    <citation type="submission" date="2018-06" db="EMBL/GenBank/DDBJ databases">
        <title>Genomic Encyclopedia of Archaeal and Bacterial Type Strains, Phase II (KMG-II): from individual species to whole genera.</title>
        <authorList>
            <person name="Goeker M."/>
        </authorList>
    </citation>
    <scope>NUCLEOTIDE SEQUENCE [LARGE SCALE GENOMIC DNA]</scope>
    <source>
        <strain evidence="1 2">DSM 22009</strain>
    </source>
</reference>
<accession>A0A2W7PR11</accession>
<protein>
    <submittedName>
        <fullName evidence="1">Uncharacterized protein</fullName>
    </submittedName>
</protein>